<comment type="caution">
    <text evidence="8">The sequence shown here is derived from an EMBL/GenBank/DDBJ whole genome shotgun (WGS) entry which is preliminary data.</text>
</comment>
<keyword evidence="9" id="KW-1185">Reference proteome</keyword>
<dbReference type="InterPro" id="IPR013057">
    <property type="entry name" value="AA_transpt_TM"/>
</dbReference>
<feature type="transmembrane region" description="Helical" evidence="6">
    <location>
        <begin position="131"/>
        <end position="152"/>
    </location>
</feature>
<feature type="transmembrane region" description="Helical" evidence="6">
    <location>
        <begin position="164"/>
        <end position="183"/>
    </location>
</feature>
<feature type="transmembrane region" description="Helical" evidence="6">
    <location>
        <begin position="189"/>
        <end position="207"/>
    </location>
</feature>
<evidence type="ECO:0000256" key="2">
    <source>
        <dbReference type="ARBA" id="ARBA00008066"/>
    </source>
</evidence>
<comment type="subcellular location">
    <subcellularLocation>
        <location evidence="1">Membrane</location>
        <topology evidence="1">Multi-pass membrane protein</topology>
    </subcellularLocation>
</comment>
<organism evidence="8 9">
    <name type="scientific">Pseudocercospora eumusae</name>
    <dbReference type="NCBI Taxonomy" id="321146"/>
    <lineage>
        <taxon>Eukaryota</taxon>
        <taxon>Fungi</taxon>
        <taxon>Dikarya</taxon>
        <taxon>Ascomycota</taxon>
        <taxon>Pezizomycotina</taxon>
        <taxon>Dothideomycetes</taxon>
        <taxon>Dothideomycetidae</taxon>
        <taxon>Mycosphaerellales</taxon>
        <taxon>Mycosphaerellaceae</taxon>
        <taxon>Pseudocercospora</taxon>
    </lineage>
</organism>
<dbReference type="PANTHER" id="PTHR22950">
    <property type="entry name" value="AMINO ACID TRANSPORTER"/>
    <property type="match status" value="1"/>
</dbReference>
<dbReference type="AlphaFoldDB" id="A0A139HM87"/>
<keyword evidence="4 6" id="KW-1133">Transmembrane helix</keyword>
<feature type="domain" description="Amino acid transporter transmembrane" evidence="7">
    <location>
        <begin position="52"/>
        <end position="201"/>
    </location>
</feature>
<accession>A0A139HM87</accession>
<evidence type="ECO:0000256" key="4">
    <source>
        <dbReference type="ARBA" id="ARBA00022989"/>
    </source>
</evidence>
<evidence type="ECO:0000256" key="1">
    <source>
        <dbReference type="ARBA" id="ARBA00004141"/>
    </source>
</evidence>
<dbReference type="PANTHER" id="PTHR22950:SF683">
    <property type="entry name" value="AMINO ACID TRANSPORTER (EUROFUNG)"/>
    <property type="match status" value="1"/>
</dbReference>
<proteinExistence type="inferred from homology"/>
<dbReference type="GO" id="GO:0016020">
    <property type="term" value="C:membrane"/>
    <property type="evidence" value="ECO:0007669"/>
    <property type="project" value="UniProtKB-SubCell"/>
</dbReference>
<dbReference type="Pfam" id="PF01490">
    <property type="entry name" value="Aa_trans"/>
    <property type="match status" value="1"/>
</dbReference>
<evidence type="ECO:0000313" key="8">
    <source>
        <dbReference type="EMBL" id="KXT03588.1"/>
    </source>
</evidence>
<evidence type="ECO:0000256" key="3">
    <source>
        <dbReference type="ARBA" id="ARBA00022692"/>
    </source>
</evidence>
<gene>
    <name evidence="8" type="ORF">AC578_9987</name>
</gene>
<protein>
    <recommendedName>
        <fullName evidence="7">Amino acid transporter transmembrane domain-containing protein</fullName>
    </recommendedName>
</protein>
<dbReference type="STRING" id="321146.A0A139HM87"/>
<comment type="similarity">
    <text evidence="2">Belongs to the amino acid/polyamine transporter 2 family.</text>
</comment>
<name>A0A139HM87_9PEZI</name>
<reference evidence="8 9" key="1">
    <citation type="submission" date="2015-07" db="EMBL/GenBank/DDBJ databases">
        <title>Comparative genomics of the Sigatoka disease complex on banana suggests a link between parallel evolutionary changes in Pseudocercospora fijiensis and Pseudocercospora eumusae and increased virulence on the banana host.</title>
        <authorList>
            <person name="Chang T.-C."/>
            <person name="Salvucci A."/>
            <person name="Crous P.W."/>
            <person name="Stergiopoulos I."/>
        </authorList>
    </citation>
    <scope>NUCLEOTIDE SEQUENCE [LARGE SCALE GENOMIC DNA]</scope>
    <source>
        <strain evidence="8 9">CBS 114824</strain>
    </source>
</reference>
<dbReference type="Proteomes" id="UP000070133">
    <property type="component" value="Unassembled WGS sequence"/>
</dbReference>
<evidence type="ECO:0000259" key="7">
    <source>
        <dbReference type="Pfam" id="PF01490"/>
    </source>
</evidence>
<evidence type="ECO:0000256" key="5">
    <source>
        <dbReference type="ARBA" id="ARBA00023136"/>
    </source>
</evidence>
<sequence length="255" mass="27643">MSSEDASSKGSKQDANVSIEMVTLEAQRSRTTESSKTIVSPTFGEGEINYEKTGWKLAAFLMMKTQVGIGALSIPGAFETLGLIPGVFVLLIVASMTTWSNHVAGNFCLKHDKVFSLDQAGKEMFGAPGEFIFLACLMLYYIFTAGSALVSVSTCLNALSEHGACTAAFIAVAAIVAFCLASVPKIAQISWFAPMAMMFILSSREYILRRDRKELRSDMASVHGIHRGIFAAPSCRTPDRPMVVRLQVIRQPIVS</sequence>
<dbReference type="EMBL" id="LFZN01000029">
    <property type="protein sequence ID" value="KXT03588.1"/>
    <property type="molecule type" value="Genomic_DNA"/>
</dbReference>
<keyword evidence="3 6" id="KW-0812">Transmembrane</keyword>
<dbReference type="OrthoDB" id="3937910at2759"/>
<evidence type="ECO:0000256" key="6">
    <source>
        <dbReference type="SAM" id="Phobius"/>
    </source>
</evidence>
<evidence type="ECO:0000313" key="9">
    <source>
        <dbReference type="Proteomes" id="UP000070133"/>
    </source>
</evidence>
<dbReference type="GO" id="GO:0015179">
    <property type="term" value="F:L-amino acid transmembrane transporter activity"/>
    <property type="evidence" value="ECO:0007669"/>
    <property type="project" value="TreeGrafter"/>
</dbReference>
<feature type="transmembrane region" description="Helical" evidence="6">
    <location>
        <begin position="69"/>
        <end position="94"/>
    </location>
</feature>
<keyword evidence="5 6" id="KW-0472">Membrane</keyword>